<name>A0A4Y5SSF6_9RHOB</name>
<evidence type="ECO:0000313" key="2">
    <source>
        <dbReference type="Proteomes" id="UP000296374"/>
    </source>
</evidence>
<keyword evidence="1" id="KW-0614">Plasmid</keyword>
<protein>
    <submittedName>
        <fullName evidence="1">Uncharacterized protein</fullName>
    </submittedName>
</protein>
<evidence type="ECO:0000313" key="1">
    <source>
        <dbReference type="EMBL" id="QDA35735.1"/>
    </source>
</evidence>
<dbReference type="Pfam" id="PF19717">
    <property type="entry name" value="DUF6212"/>
    <property type="match status" value="1"/>
</dbReference>
<sequence length="459" mass="49584">MTFAYSIAVDPTLARVCDGLLERHLPPTLLGMLDVAETDGPVPGRTCLAQLMPLGAGADEAKRLSESGHHGLPVIEVDPEHPELLAERVTALLVERLQRSETTAAASREAAALLRRENISGAGRFREIESFLHALGNPHVAQSLNWEPSGTVAELPADGSVVQHLPLNIVSITAIDLWLPERLHVRNCEIRVSLQDSTGDEHALAEIPDEMRIGSGWVRFALPMALQGDARNCSLILRNAGPARLVVGLGMRMPDARFTAQGDTMPGDQVLALRVWKALAGASIPERRDAPMIDPRLEMTASLLQPSALPAPEIFGMPSSATDYITADFWAAEDAIMVHPSRSGAVCAVIRDVPMRGLLQLSAVVNTGHARSPNLNFAIGVTPHRAIGRDGIWESCMGSWVHGLPANGWGQVHCVPKGPIERADIYLATSLAQDMPNEHSWGLFRSFRAVTGQRATQEE</sequence>
<gene>
    <name evidence="1" type="ORF">E4191_16355</name>
</gene>
<organism evidence="1 2">
    <name type="scientific">Paracoccus liaowanqingii</name>
    <dbReference type="NCBI Taxonomy" id="2560053"/>
    <lineage>
        <taxon>Bacteria</taxon>
        <taxon>Pseudomonadati</taxon>
        <taxon>Pseudomonadota</taxon>
        <taxon>Alphaproteobacteria</taxon>
        <taxon>Rhodobacterales</taxon>
        <taxon>Paracoccaceae</taxon>
        <taxon>Paracoccus</taxon>
    </lineage>
</organism>
<proteinExistence type="predicted"/>
<dbReference type="RefSeq" id="WP_139615559.1">
    <property type="nucleotide sequence ID" value="NZ_CP040758.1"/>
</dbReference>
<reference evidence="2" key="1">
    <citation type="submission" date="2019-05" db="EMBL/GenBank/DDBJ databases">
        <title>Tamlana fucoidanivorans sp. nov., isolated from the surface of algae collected from Fujian province in China.</title>
        <authorList>
            <person name="Li J."/>
        </authorList>
    </citation>
    <scope>NUCLEOTIDE SEQUENCE [LARGE SCALE GENOMIC DNA]</scope>
    <source>
        <strain evidence="2">2251</strain>
        <plasmid evidence="2">unnamed7</plasmid>
    </source>
</reference>
<dbReference type="KEGG" id="plia:E4191_16355"/>
<dbReference type="EMBL" id="CP040758">
    <property type="protein sequence ID" value="QDA35735.1"/>
    <property type="molecule type" value="Genomic_DNA"/>
</dbReference>
<dbReference type="Proteomes" id="UP000296374">
    <property type="component" value="Plasmid unnamed7"/>
</dbReference>
<accession>A0A4Y5SSF6</accession>
<dbReference type="AlphaFoldDB" id="A0A4Y5SSF6"/>
<geneLocation type="plasmid" evidence="1 2">
    <name>unnamed7</name>
</geneLocation>
<dbReference type="InterPro" id="IPR046184">
    <property type="entry name" value="DUF6212"/>
</dbReference>